<dbReference type="AlphaFoldDB" id="X1FUV6"/>
<evidence type="ECO:0000313" key="1">
    <source>
        <dbReference type="EMBL" id="GAH49436.1"/>
    </source>
</evidence>
<name>X1FUV6_9ZZZZ</name>
<accession>X1FUV6</accession>
<protein>
    <submittedName>
        <fullName evidence="1">Uncharacterized protein</fullName>
    </submittedName>
</protein>
<organism evidence="1">
    <name type="scientific">marine sediment metagenome</name>
    <dbReference type="NCBI Taxonomy" id="412755"/>
    <lineage>
        <taxon>unclassified sequences</taxon>
        <taxon>metagenomes</taxon>
        <taxon>ecological metagenomes</taxon>
    </lineage>
</organism>
<reference evidence="1" key="1">
    <citation type="journal article" date="2014" name="Front. Microbiol.">
        <title>High frequency of phylogenetically diverse reductive dehalogenase-homologous genes in deep subseafloor sedimentary metagenomes.</title>
        <authorList>
            <person name="Kawai M."/>
            <person name="Futagami T."/>
            <person name="Toyoda A."/>
            <person name="Takaki Y."/>
            <person name="Nishi S."/>
            <person name="Hori S."/>
            <person name="Arai W."/>
            <person name="Tsubouchi T."/>
            <person name="Morono Y."/>
            <person name="Uchiyama I."/>
            <person name="Ito T."/>
            <person name="Fujiyama A."/>
            <person name="Inagaki F."/>
            <person name="Takami H."/>
        </authorList>
    </citation>
    <scope>NUCLEOTIDE SEQUENCE</scope>
    <source>
        <strain evidence="1">Expedition CK06-06</strain>
    </source>
</reference>
<dbReference type="EMBL" id="BARU01017837">
    <property type="protein sequence ID" value="GAH49436.1"/>
    <property type="molecule type" value="Genomic_DNA"/>
</dbReference>
<proteinExistence type="predicted"/>
<sequence>MGGKYSIFSIKLNGLGLSWINKKRDGITKFVLRSSDELMGIPPEMIEQRKECCQLYSGNMTSNYYRSYLHFTVTVYIPEVETREVINIGREKVTWQGYIINNWGWLSSFGFEFADYIAGR</sequence>
<gene>
    <name evidence="1" type="ORF">S03H2_29536</name>
</gene>
<comment type="caution">
    <text evidence="1">The sequence shown here is derived from an EMBL/GenBank/DDBJ whole genome shotgun (WGS) entry which is preliminary data.</text>
</comment>